<dbReference type="Proteomes" id="UP000732105">
    <property type="component" value="Unassembled WGS sequence"/>
</dbReference>
<dbReference type="SUPFAM" id="SSF102114">
    <property type="entry name" value="Radical SAM enzymes"/>
    <property type="match status" value="1"/>
</dbReference>
<feature type="domain" description="Radical SAM core" evidence="6">
    <location>
        <begin position="78"/>
        <end position="302"/>
    </location>
</feature>
<comment type="caution">
    <text evidence="7">The sequence shown here is derived from an EMBL/GenBank/DDBJ whole genome shotgun (WGS) entry which is preliminary data.</text>
</comment>
<dbReference type="SFLD" id="SFLDG01384">
    <property type="entry name" value="thioether_bond_formation_requi"/>
    <property type="match status" value="1"/>
</dbReference>
<dbReference type="CDD" id="cd01335">
    <property type="entry name" value="Radical_SAM"/>
    <property type="match status" value="1"/>
</dbReference>
<evidence type="ECO:0000256" key="4">
    <source>
        <dbReference type="ARBA" id="ARBA00023004"/>
    </source>
</evidence>
<evidence type="ECO:0000256" key="1">
    <source>
        <dbReference type="ARBA" id="ARBA00001966"/>
    </source>
</evidence>
<keyword evidence="2" id="KW-0949">S-adenosyl-L-methionine</keyword>
<sequence>MLEDFHFIKNKTTYVAFHIPSSKFFRLTSKSYSLAEDVANDENISILSKIHNLSEDDIMMFVDNLNSSVPTINNVSSKNKKKIARVTIHVANDCNLACTYCYGNEGTYNHEKKLMSAKTAEDIAYFLINNFTEVEGIVFFGGEPLLNPQIIKLICEIFRKHEKEFPIPKFSIITNGTILNSCIIDLIDEYLETVVVSIDGPQEANDLHRKYKNGNGSYNKIEKFITTIKSKTKALVKFEATYTNDHYSRGYSKQAISSFIKNTFKIQGSLVEEMFDDSYDDRVSDTPTSKEIKELFYSSNGENIVLSENFIDIILSIAKGAKRQMCPIGEDIVAISVDGEILPCHVLLNDDKFSFGNIYSENIFNNPSIYYDQFPFLKTSSLKIGTCSSCWIRNLCGGCVLRWFYDNNKKVFFNNPHPELCKATKSFYEEIILNLAELQKDNDQYIKFVNVLTKELNPSTCSM</sequence>
<accession>A0ABX1WSA8</accession>
<evidence type="ECO:0000313" key="7">
    <source>
        <dbReference type="EMBL" id="NOU58882.1"/>
    </source>
</evidence>
<dbReference type="SFLD" id="SFLDG01386">
    <property type="entry name" value="main_SPASM_domain-containing"/>
    <property type="match status" value="1"/>
</dbReference>
<dbReference type="NCBIfam" id="TIGR04085">
    <property type="entry name" value="rSAM_more_4Fe4S"/>
    <property type="match status" value="1"/>
</dbReference>
<dbReference type="InterPro" id="IPR058240">
    <property type="entry name" value="rSAM_sf"/>
</dbReference>
<dbReference type="RefSeq" id="WP_171594160.1">
    <property type="nucleotide sequence ID" value="NZ_RZNH01000003.1"/>
</dbReference>
<reference evidence="7 8" key="1">
    <citation type="submission" date="2018-12" db="EMBL/GenBank/DDBJ databases">
        <title>Marinifilum JC070 sp. nov., a marine bacterium isolated from Yongle Blue Hole in the South China Sea.</title>
        <authorList>
            <person name="Fu T."/>
        </authorList>
    </citation>
    <scope>NUCLEOTIDE SEQUENCE [LARGE SCALE GENOMIC DNA]</scope>
    <source>
        <strain evidence="7 8">JC070</strain>
    </source>
</reference>
<comment type="cofactor">
    <cofactor evidence="1">
        <name>[4Fe-4S] cluster</name>
        <dbReference type="ChEBI" id="CHEBI:49883"/>
    </cofactor>
</comment>
<dbReference type="PANTHER" id="PTHR43273:SF8">
    <property type="entry name" value="RADICAL SAM DOMAIN PROTEIN"/>
    <property type="match status" value="1"/>
</dbReference>
<dbReference type="InterPro" id="IPR013785">
    <property type="entry name" value="Aldolase_TIM"/>
</dbReference>
<protein>
    <submittedName>
        <fullName evidence="7">4Fe-4S cluster-binding domain-containing protein</fullName>
    </submittedName>
</protein>
<keyword evidence="8" id="KW-1185">Reference proteome</keyword>
<organism evidence="7 8">
    <name type="scientific">Marinifilum caeruleilacunae</name>
    <dbReference type="NCBI Taxonomy" id="2499076"/>
    <lineage>
        <taxon>Bacteria</taxon>
        <taxon>Pseudomonadati</taxon>
        <taxon>Bacteroidota</taxon>
        <taxon>Bacteroidia</taxon>
        <taxon>Marinilabiliales</taxon>
        <taxon>Marinifilaceae</taxon>
    </lineage>
</organism>
<gene>
    <name evidence="7" type="ORF">ELS83_03560</name>
</gene>
<dbReference type="PANTHER" id="PTHR43273">
    <property type="entry name" value="ANAEROBIC SULFATASE-MATURATING ENZYME HOMOLOG ASLB-RELATED"/>
    <property type="match status" value="1"/>
</dbReference>
<keyword evidence="3" id="KW-0479">Metal-binding</keyword>
<name>A0ABX1WSA8_9BACT</name>
<evidence type="ECO:0000256" key="3">
    <source>
        <dbReference type="ARBA" id="ARBA00022723"/>
    </source>
</evidence>
<dbReference type="Pfam" id="PF13186">
    <property type="entry name" value="SPASM"/>
    <property type="match status" value="1"/>
</dbReference>
<dbReference type="InterPro" id="IPR007197">
    <property type="entry name" value="rSAM"/>
</dbReference>
<evidence type="ECO:0000259" key="6">
    <source>
        <dbReference type="PROSITE" id="PS51918"/>
    </source>
</evidence>
<keyword evidence="4" id="KW-0408">Iron</keyword>
<evidence type="ECO:0000256" key="2">
    <source>
        <dbReference type="ARBA" id="ARBA00022691"/>
    </source>
</evidence>
<dbReference type="Gene3D" id="3.20.20.70">
    <property type="entry name" value="Aldolase class I"/>
    <property type="match status" value="1"/>
</dbReference>
<evidence type="ECO:0000256" key="5">
    <source>
        <dbReference type="ARBA" id="ARBA00023014"/>
    </source>
</evidence>
<dbReference type="PROSITE" id="PS51918">
    <property type="entry name" value="RADICAL_SAM"/>
    <property type="match status" value="1"/>
</dbReference>
<evidence type="ECO:0000313" key="8">
    <source>
        <dbReference type="Proteomes" id="UP000732105"/>
    </source>
</evidence>
<keyword evidence="5" id="KW-0411">Iron-sulfur</keyword>
<dbReference type="InterPro" id="IPR023867">
    <property type="entry name" value="Sulphatase_maturase_rSAM"/>
</dbReference>
<dbReference type="EMBL" id="RZNH01000003">
    <property type="protein sequence ID" value="NOU58882.1"/>
    <property type="molecule type" value="Genomic_DNA"/>
</dbReference>
<dbReference type="SFLD" id="SFLDS00029">
    <property type="entry name" value="Radical_SAM"/>
    <property type="match status" value="1"/>
</dbReference>
<proteinExistence type="predicted"/>
<dbReference type="Pfam" id="PF04055">
    <property type="entry name" value="Radical_SAM"/>
    <property type="match status" value="1"/>
</dbReference>
<dbReference type="SFLD" id="SFLDG01067">
    <property type="entry name" value="SPASM/twitch_domain_containing"/>
    <property type="match status" value="1"/>
</dbReference>
<dbReference type="InterPro" id="IPR023885">
    <property type="entry name" value="4Fe4S-binding_SPASM_dom"/>
</dbReference>